<dbReference type="InterPro" id="IPR011037">
    <property type="entry name" value="Pyrv_Knase-like_insert_dom_sf"/>
</dbReference>
<feature type="domain" description="MOSC" evidence="1">
    <location>
        <begin position="144"/>
        <end position="284"/>
    </location>
</feature>
<evidence type="ECO:0000259" key="1">
    <source>
        <dbReference type="PROSITE" id="PS51340"/>
    </source>
</evidence>
<name>A0ABP8QMX0_9BACT</name>
<protein>
    <submittedName>
        <fullName evidence="2">MOSC domain-containing protein</fullName>
    </submittedName>
</protein>
<keyword evidence="3" id="KW-1185">Reference proteome</keyword>
<dbReference type="PANTHER" id="PTHR14237:SF19">
    <property type="entry name" value="MITOCHONDRIAL AMIDOXIME REDUCING COMPONENT 1"/>
    <property type="match status" value="1"/>
</dbReference>
<evidence type="ECO:0000313" key="2">
    <source>
        <dbReference type="EMBL" id="GAA4505369.1"/>
    </source>
</evidence>
<sequence length="284" mass="31453">MPFYLYGMSASSSAITLSGIFIYPVKSLGGISLPAAELTPRGLRHDRRWLIVDARNRFMTQREHAEMALLAVEPAYNGFLLRHRQRPELLPLYMPFEAQPDKTLFVTIWDDMVWAWRGTPEADAWLSEALGQPCKLVYMSDMVRRDVEPDKPELNPAGTVVSFADGYPYLLATEESLAKLNAQLEEPVPMNRFRPNLVVSGALADAELSWAGFSIAGQPFRSVRGCGRCIVTTIDQATAQQNPAGEPLRTLATYRKPDRKVLFGQNVTGPASGRIEVGDAVVLG</sequence>
<dbReference type="Proteomes" id="UP001501243">
    <property type="component" value="Unassembled WGS sequence"/>
</dbReference>
<dbReference type="SUPFAM" id="SSF141673">
    <property type="entry name" value="MOSC N-terminal domain-like"/>
    <property type="match status" value="1"/>
</dbReference>
<dbReference type="Pfam" id="PF03476">
    <property type="entry name" value="MOSC_N"/>
    <property type="match status" value="1"/>
</dbReference>
<dbReference type="PANTHER" id="PTHR14237">
    <property type="entry name" value="MOLYBDOPTERIN COFACTOR SULFURASE MOSC"/>
    <property type="match status" value="1"/>
</dbReference>
<dbReference type="EMBL" id="BAABGQ010000008">
    <property type="protein sequence ID" value="GAA4505369.1"/>
    <property type="molecule type" value="Genomic_DNA"/>
</dbReference>
<dbReference type="SUPFAM" id="SSF50800">
    <property type="entry name" value="PK beta-barrel domain-like"/>
    <property type="match status" value="1"/>
</dbReference>
<dbReference type="InterPro" id="IPR005303">
    <property type="entry name" value="MOCOS_middle"/>
</dbReference>
<dbReference type="PROSITE" id="PS51340">
    <property type="entry name" value="MOSC"/>
    <property type="match status" value="1"/>
</dbReference>
<proteinExistence type="predicted"/>
<comment type="caution">
    <text evidence="2">The sequence shown here is derived from an EMBL/GenBank/DDBJ whole genome shotgun (WGS) entry which is preliminary data.</text>
</comment>
<accession>A0ABP8QMX0</accession>
<dbReference type="InterPro" id="IPR005302">
    <property type="entry name" value="MoCF_Sase_C"/>
</dbReference>
<reference evidence="3" key="1">
    <citation type="journal article" date="2019" name="Int. J. Syst. Evol. Microbiol.">
        <title>The Global Catalogue of Microorganisms (GCM) 10K type strain sequencing project: providing services to taxonomists for standard genome sequencing and annotation.</title>
        <authorList>
            <consortium name="The Broad Institute Genomics Platform"/>
            <consortium name="The Broad Institute Genome Sequencing Center for Infectious Disease"/>
            <person name="Wu L."/>
            <person name="Ma J."/>
        </authorList>
    </citation>
    <scope>NUCLEOTIDE SEQUENCE [LARGE SCALE GENOMIC DNA]</scope>
    <source>
        <strain evidence="3">JCM 17841</strain>
    </source>
</reference>
<gene>
    <name evidence="2" type="ORF">GCM10023172_33130</name>
</gene>
<organism evidence="2 3">
    <name type="scientific">Hymenobacter ginsengisoli</name>
    <dbReference type="NCBI Taxonomy" id="1051626"/>
    <lineage>
        <taxon>Bacteria</taxon>
        <taxon>Pseudomonadati</taxon>
        <taxon>Bacteroidota</taxon>
        <taxon>Cytophagia</taxon>
        <taxon>Cytophagales</taxon>
        <taxon>Hymenobacteraceae</taxon>
        <taxon>Hymenobacter</taxon>
    </lineage>
</organism>
<dbReference type="Pfam" id="PF03473">
    <property type="entry name" value="MOSC"/>
    <property type="match status" value="1"/>
</dbReference>
<evidence type="ECO:0000313" key="3">
    <source>
        <dbReference type="Proteomes" id="UP001501243"/>
    </source>
</evidence>